<sequence length="284" mass="31316">MISAVKQNLHHYGKLALGRYQRLGRFGKFLLFVWALINISLLVFIIVVTPAKISQFLYDKATKLSHTRFGFLALGGLILLVSFPPLIGHTTTVTLTGFAYGWKIGFLIAAVASVVGSASAFLCLRLLFSARLRRWSKANEKFAALEVVVREKGLPLIILIRMSPFPPWVYSNSLFASIESVALWQFAVATAFIFPKLLLHAFIGSRMAALSDGNQREGMDTTTKILNWCLVGGGIIIAILASWLIYTLVTKHIRKLEGVPPVVDELAAEAVEDFDEEAPLLGEP</sequence>
<evidence type="ECO:0000256" key="7">
    <source>
        <dbReference type="ARBA" id="ARBA00022989"/>
    </source>
</evidence>
<evidence type="ECO:0000256" key="5">
    <source>
        <dbReference type="ARBA" id="ARBA00020673"/>
    </source>
</evidence>
<dbReference type="InterPro" id="IPR032816">
    <property type="entry name" value="VTT_dom"/>
</dbReference>
<comment type="caution">
    <text evidence="12">The sequence shown here is derived from an EMBL/GenBank/DDBJ whole genome shotgun (WGS) entry which is preliminary data.</text>
</comment>
<comment type="similarity">
    <text evidence="3">Belongs to the TVP38/TMEM64 family.</text>
</comment>
<evidence type="ECO:0000256" key="4">
    <source>
        <dbReference type="ARBA" id="ARBA00013533"/>
    </source>
</evidence>
<feature type="transmembrane region" description="Helical" evidence="10">
    <location>
        <begin position="181"/>
        <end position="205"/>
    </location>
</feature>
<evidence type="ECO:0000313" key="12">
    <source>
        <dbReference type="EMBL" id="KAF9075937.1"/>
    </source>
</evidence>
<dbReference type="GO" id="GO:0000022">
    <property type="term" value="P:mitotic spindle elongation"/>
    <property type="evidence" value="ECO:0007669"/>
    <property type="project" value="TreeGrafter"/>
</dbReference>
<keyword evidence="8" id="KW-0333">Golgi apparatus</keyword>
<gene>
    <name evidence="12" type="ORF">BDP27DRAFT_1314758</name>
</gene>
<comment type="function">
    <text evidence="1">Golgi membrane protein involved in vesicular trafficking and spindle migration.</text>
</comment>
<dbReference type="Pfam" id="PF09335">
    <property type="entry name" value="VTT_dom"/>
    <property type="match status" value="1"/>
</dbReference>
<keyword evidence="9 10" id="KW-0472">Membrane</keyword>
<feature type="transmembrane region" description="Helical" evidence="10">
    <location>
        <begin position="107"/>
        <end position="128"/>
    </location>
</feature>
<keyword evidence="7 10" id="KW-1133">Transmembrane helix</keyword>
<evidence type="ECO:0000256" key="9">
    <source>
        <dbReference type="ARBA" id="ARBA00023136"/>
    </source>
</evidence>
<dbReference type="OrthoDB" id="166803at2759"/>
<dbReference type="Proteomes" id="UP000772434">
    <property type="component" value="Unassembled WGS sequence"/>
</dbReference>
<evidence type="ECO:0000256" key="1">
    <source>
        <dbReference type="ARBA" id="ARBA00002978"/>
    </source>
</evidence>
<proteinExistence type="inferred from homology"/>
<dbReference type="AlphaFoldDB" id="A0A9P5Q799"/>
<evidence type="ECO:0000256" key="10">
    <source>
        <dbReference type="SAM" id="Phobius"/>
    </source>
</evidence>
<feature type="transmembrane region" description="Helical" evidence="10">
    <location>
        <begin position="225"/>
        <end position="246"/>
    </location>
</feature>
<accession>A0A9P5Q799</accession>
<evidence type="ECO:0000256" key="3">
    <source>
        <dbReference type="ARBA" id="ARBA00008640"/>
    </source>
</evidence>
<keyword evidence="6 10" id="KW-0812">Transmembrane</keyword>
<protein>
    <recommendedName>
        <fullName evidence="4">Golgi apparatus membrane protein TVP38</fullName>
    </recommendedName>
    <alternativeName>
        <fullName evidence="5">Golgi apparatus membrane protein tvp38</fullName>
    </alternativeName>
</protein>
<evidence type="ECO:0000313" key="13">
    <source>
        <dbReference type="Proteomes" id="UP000772434"/>
    </source>
</evidence>
<organism evidence="12 13">
    <name type="scientific">Rhodocollybia butyracea</name>
    <dbReference type="NCBI Taxonomy" id="206335"/>
    <lineage>
        <taxon>Eukaryota</taxon>
        <taxon>Fungi</taxon>
        <taxon>Dikarya</taxon>
        <taxon>Basidiomycota</taxon>
        <taxon>Agaricomycotina</taxon>
        <taxon>Agaricomycetes</taxon>
        <taxon>Agaricomycetidae</taxon>
        <taxon>Agaricales</taxon>
        <taxon>Marasmiineae</taxon>
        <taxon>Omphalotaceae</taxon>
        <taxon>Rhodocollybia</taxon>
    </lineage>
</organism>
<evidence type="ECO:0000256" key="8">
    <source>
        <dbReference type="ARBA" id="ARBA00023034"/>
    </source>
</evidence>
<feature type="transmembrane region" description="Helical" evidence="10">
    <location>
        <begin position="29"/>
        <end position="48"/>
    </location>
</feature>
<dbReference type="PANTHER" id="PTHR47549:SF1">
    <property type="entry name" value="GOLGI APPARATUS MEMBRANE PROTEIN TVP38"/>
    <property type="match status" value="1"/>
</dbReference>
<reference evidence="12" key="1">
    <citation type="submission" date="2020-11" db="EMBL/GenBank/DDBJ databases">
        <authorList>
            <consortium name="DOE Joint Genome Institute"/>
            <person name="Ahrendt S."/>
            <person name="Riley R."/>
            <person name="Andreopoulos W."/>
            <person name="Labutti K."/>
            <person name="Pangilinan J."/>
            <person name="Ruiz-Duenas F.J."/>
            <person name="Barrasa J.M."/>
            <person name="Sanchez-Garcia M."/>
            <person name="Camarero S."/>
            <person name="Miyauchi S."/>
            <person name="Serrano A."/>
            <person name="Linde D."/>
            <person name="Babiker R."/>
            <person name="Drula E."/>
            <person name="Ayuso-Fernandez I."/>
            <person name="Pacheco R."/>
            <person name="Padilla G."/>
            <person name="Ferreira P."/>
            <person name="Barriuso J."/>
            <person name="Kellner H."/>
            <person name="Castanera R."/>
            <person name="Alfaro M."/>
            <person name="Ramirez L."/>
            <person name="Pisabarro A.G."/>
            <person name="Kuo A."/>
            <person name="Tritt A."/>
            <person name="Lipzen A."/>
            <person name="He G."/>
            <person name="Yan M."/>
            <person name="Ng V."/>
            <person name="Cullen D."/>
            <person name="Martin F."/>
            <person name="Rosso M.-N."/>
            <person name="Henrissat B."/>
            <person name="Hibbett D."/>
            <person name="Martinez A.T."/>
            <person name="Grigoriev I.V."/>
        </authorList>
    </citation>
    <scope>NUCLEOTIDE SEQUENCE</scope>
    <source>
        <strain evidence="12">AH 40177</strain>
    </source>
</reference>
<dbReference type="GO" id="GO:0000139">
    <property type="term" value="C:Golgi membrane"/>
    <property type="evidence" value="ECO:0007669"/>
    <property type="project" value="UniProtKB-SubCell"/>
</dbReference>
<dbReference type="GO" id="GO:0016192">
    <property type="term" value="P:vesicle-mediated transport"/>
    <property type="evidence" value="ECO:0007669"/>
    <property type="project" value="TreeGrafter"/>
</dbReference>
<name>A0A9P5Q799_9AGAR</name>
<keyword evidence="13" id="KW-1185">Reference proteome</keyword>
<feature type="domain" description="VTT" evidence="11">
    <location>
        <begin position="89"/>
        <end position="205"/>
    </location>
</feature>
<evidence type="ECO:0000256" key="2">
    <source>
        <dbReference type="ARBA" id="ARBA00004653"/>
    </source>
</evidence>
<evidence type="ECO:0000256" key="6">
    <source>
        <dbReference type="ARBA" id="ARBA00022692"/>
    </source>
</evidence>
<comment type="subcellular location">
    <subcellularLocation>
        <location evidence="2">Golgi apparatus membrane</location>
        <topology evidence="2">Multi-pass membrane protein</topology>
    </subcellularLocation>
</comment>
<dbReference type="EMBL" id="JADNRY010000008">
    <property type="protein sequence ID" value="KAF9075937.1"/>
    <property type="molecule type" value="Genomic_DNA"/>
</dbReference>
<dbReference type="PANTHER" id="PTHR47549">
    <property type="entry name" value="GOLGI APPARATUS MEMBRANE PROTEIN TVP38-RELATED"/>
    <property type="match status" value="1"/>
</dbReference>
<evidence type="ECO:0000259" key="11">
    <source>
        <dbReference type="Pfam" id="PF09335"/>
    </source>
</evidence>
<feature type="transmembrane region" description="Helical" evidence="10">
    <location>
        <begin position="69"/>
        <end position="87"/>
    </location>
</feature>
<dbReference type="InterPro" id="IPR051076">
    <property type="entry name" value="Golgi_membrane_TVP38/TMEM64"/>
</dbReference>